<accession>A0A9W8E1T5</accession>
<sequence>MRYTQESPDTGDSCDEFHSAKSTVKDSISLWSDSSENTNVNTPTYSTTTLAKETCDSPSPIALATIPPFYAYLYQSIYQLANSVHATQQQFALLEQRIRQSNTRVLRQITAKPALFSISAPHSTTHRRPSHWIARFWSTVCSISARTSFATSGALPLHSSLYFPTSRPHWIVRMFRLLRRWLIKVRYNLIKPPLWWLRYVNLSTLMYWAVVSFYWQLSLTDILMEWRTPLLPLRSL</sequence>
<gene>
    <name evidence="2" type="ORF">IWQ62_004615</name>
</gene>
<name>A0A9W8E1T5_9FUNG</name>
<dbReference type="Proteomes" id="UP001150925">
    <property type="component" value="Unassembled WGS sequence"/>
</dbReference>
<keyword evidence="3" id="KW-1185">Reference proteome</keyword>
<dbReference type="EMBL" id="JANBPY010001591">
    <property type="protein sequence ID" value="KAJ1959426.1"/>
    <property type="molecule type" value="Genomic_DNA"/>
</dbReference>
<keyword evidence="1" id="KW-1133">Transmembrane helix</keyword>
<proteinExistence type="predicted"/>
<feature type="transmembrane region" description="Helical" evidence="1">
    <location>
        <begin position="196"/>
        <end position="217"/>
    </location>
</feature>
<keyword evidence="1" id="KW-0472">Membrane</keyword>
<reference evidence="2" key="1">
    <citation type="submission" date="2022-07" db="EMBL/GenBank/DDBJ databases">
        <title>Phylogenomic reconstructions and comparative analyses of Kickxellomycotina fungi.</title>
        <authorList>
            <person name="Reynolds N.K."/>
            <person name="Stajich J.E."/>
            <person name="Barry K."/>
            <person name="Grigoriev I.V."/>
            <person name="Crous P."/>
            <person name="Smith M.E."/>
        </authorList>
    </citation>
    <scope>NUCLEOTIDE SEQUENCE</scope>
    <source>
        <strain evidence="2">RSA 1196</strain>
    </source>
</reference>
<protein>
    <submittedName>
        <fullName evidence="2">Uncharacterized protein</fullName>
    </submittedName>
</protein>
<dbReference type="AlphaFoldDB" id="A0A9W8E1T5"/>
<comment type="caution">
    <text evidence="2">The sequence shown here is derived from an EMBL/GenBank/DDBJ whole genome shotgun (WGS) entry which is preliminary data.</text>
</comment>
<dbReference type="OrthoDB" id="10371394at2759"/>
<evidence type="ECO:0000256" key="1">
    <source>
        <dbReference type="SAM" id="Phobius"/>
    </source>
</evidence>
<evidence type="ECO:0000313" key="3">
    <source>
        <dbReference type="Proteomes" id="UP001150925"/>
    </source>
</evidence>
<evidence type="ECO:0000313" key="2">
    <source>
        <dbReference type="EMBL" id="KAJ1959426.1"/>
    </source>
</evidence>
<organism evidence="2 3">
    <name type="scientific">Dispira parvispora</name>
    <dbReference type="NCBI Taxonomy" id="1520584"/>
    <lineage>
        <taxon>Eukaryota</taxon>
        <taxon>Fungi</taxon>
        <taxon>Fungi incertae sedis</taxon>
        <taxon>Zoopagomycota</taxon>
        <taxon>Kickxellomycotina</taxon>
        <taxon>Dimargaritomycetes</taxon>
        <taxon>Dimargaritales</taxon>
        <taxon>Dimargaritaceae</taxon>
        <taxon>Dispira</taxon>
    </lineage>
</organism>
<keyword evidence="1" id="KW-0812">Transmembrane</keyword>